<dbReference type="GO" id="GO:0030149">
    <property type="term" value="P:sphingolipid catabolic process"/>
    <property type="evidence" value="ECO:0007669"/>
    <property type="project" value="TreeGrafter"/>
</dbReference>
<dbReference type="InterPro" id="IPR015424">
    <property type="entry name" value="PyrdxlP-dep_Trfase"/>
</dbReference>
<dbReference type="Gene3D" id="6.10.140.2150">
    <property type="match status" value="1"/>
</dbReference>
<evidence type="ECO:0000256" key="2">
    <source>
        <dbReference type="ARBA" id="ARBA00004389"/>
    </source>
</evidence>
<evidence type="ECO:0000256" key="7">
    <source>
        <dbReference type="ARBA" id="ARBA00022898"/>
    </source>
</evidence>
<evidence type="ECO:0000256" key="16">
    <source>
        <dbReference type="PIRSR" id="PIRSR602129-50"/>
    </source>
</evidence>
<evidence type="ECO:0000256" key="13">
    <source>
        <dbReference type="ARBA" id="ARBA00038302"/>
    </source>
</evidence>
<gene>
    <name evidence="18" type="ORF">WJX72_008120</name>
</gene>
<dbReference type="InterPro" id="IPR050477">
    <property type="entry name" value="GrpII_AminoAcid_Decarb"/>
</dbReference>
<evidence type="ECO:0000256" key="9">
    <source>
        <dbReference type="ARBA" id="ARBA00022989"/>
    </source>
</evidence>
<keyword evidence="7 16" id="KW-0663">Pyridoxal phosphate</keyword>
<dbReference type="EC" id="4.1.2.27" evidence="14"/>
<comment type="pathway">
    <text evidence="3">Lipid metabolism; sphingolipid metabolism.</text>
</comment>
<comment type="caution">
    <text evidence="18">The sequence shown here is derived from an EMBL/GenBank/DDBJ whole genome shotgun (WGS) entry which is preliminary data.</text>
</comment>
<evidence type="ECO:0000256" key="14">
    <source>
        <dbReference type="ARBA" id="ARBA00038965"/>
    </source>
</evidence>
<keyword evidence="9" id="KW-1133">Transmembrane helix</keyword>
<dbReference type="GO" id="GO:0008117">
    <property type="term" value="F:sphinganine-1-phosphate aldolase activity"/>
    <property type="evidence" value="ECO:0007669"/>
    <property type="project" value="UniProtKB-EC"/>
</dbReference>
<dbReference type="SUPFAM" id="SSF53383">
    <property type="entry name" value="PLP-dependent transferases"/>
    <property type="match status" value="1"/>
</dbReference>
<name>A0AAW1Q0N8_9CHLO</name>
<keyword evidence="11" id="KW-0472">Membrane</keyword>
<keyword evidence="10" id="KW-0443">Lipid metabolism</keyword>
<proteinExistence type="inferred from homology"/>
<dbReference type="Pfam" id="PF00282">
    <property type="entry name" value="Pyridoxal_deC"/>
    <property type="match status" value="1"/>
</dbReference>
<evidence type="ECO:0000256" key="5">
    <source>
        <dbReference type="ARBA" id="ARBA00022692"/>
    </source>
</evidence>
<keyword evidence="6" id="KW-0256">Endoplasmic reticulum</keyword>
<comment type="similarity">
    <text evidence="13">Belongs to the group II decarboxylase family. Sphingosine-1-phosphate lyase subfamily.</text>
</comment>
<keyword evidence="5" id="KW-0812">Transmembrane</keyword>
<evidence type="ECO:0000256" key="12">
    <source>
        <dbReference type="ARBA" id="ARBA00023239"/>
    </source>
</evidence>
<dbReference type="InterPro" id="IPR015421">
    <property type="entry name" value="PyrdxlP-dep_Trfase_major"/>
</dbReference>
<protein>
    <recommendedName>
        <fullName evidence="14">sphinganine-1-phosphate aldolase</fullName>
        <ecNumber evidence="14">4.1.2.27</ecNumber>
    </recommendedName>
    <alternativeName>
        <fullName evidence="15">Sphingosine-1-phosphate aldolase</fullName>
    </alternativeName>
</protein>
<dbReference type="PANTHER" id="PTHR42735">
    <property type="match status" value="1"/>
</dbReference>
<comment type="cofactor">
    <cofactor evidence="1 16 17">
        <name>pyridoxal 5'-phosphate</name>
        <dbReference type="ChEBI" id="CHEBI:597326"/>
    </cofactor>
</comment>
<evidence type="ECO:0000256" key="15">
    <source>
        <dbReference type="ARBA" id="ARBA00042568"/>
    </source>
</evidence>
<sequence>MRLKLPYFLGACQLSWHGSCDQENMQLLERPLVQAAVERGQQLASQLQHWAEPALQHLRPHVHSMADVVDTRLEGYRPWQVAALAAVAVLFLVQLTSVAQYLLARVQETGVKQCFFTFVKSLPIVRGIVKKQLAGIETKIRAGRKPTAGPPLLQSLPQEGSSAVDIISRLQAKEAKDVKFSEGRSTVSGTLYMAGREHQKLLTDAYAMFAHTNPMHSDVFPSVRRMEAEVVGMTASMLGGGPDGDPEVCGAMTSGGTESILTAVKASRDYMRSVKGIRQPEMIIADSAHAAFFKAAEYFRIRIIKVPVGKDYRLSASAVRQAITKNTVLVVASSPCFPHGVIDHVEDIAKVARRNGVLLHVDACLGGFVLPFARKLGYPIPPFHFAVAGVTSMSVDTHKFGMAHKGTSVVLYRNKALRRHQYTQITEWTGGLYISPGFAGSRSGALITTAWASMVHLGESGYLKITDQILKAAKRFEAGVREIDGLEVTGEPDMCVIGFKAARKGLDIYKVNDMMSARGWHLNALQFPPSLHMCFTAQHTGVVDDLLQDLRECVQAVKDDPSPAKEGMAPVYGMASVMPDRSVVAEFLMTYQDVLLSE</sequence>
<dbReference type="Gene3D" id="3.90.1150.10">
    <property type="entry name" value="Aspartate Aminotransferase, domain 1"/>
    <property type="match status" value="1"/>
</dbReference>
<dbReference type="PANTHER" id="PTHR42735:SF6">
    <property type="entry name" value="SPHINGOSINE-1-PHOSPHATE LYASE 1"/>
    <property type="match status" value="1"/>
</dbReference>
<keyword evidence="12 17" id="KW-0456">Lyase</keyword>
<dbReference type="Proteomes" id="UP001489004">
    <property type="component" value="Unassembled WGS sequence"/>
</dbReference>
<dbReference type="GO" id="GO:0030170">
    <property type="term" value="F:pyridoxal phosphate binding"/>
    <property type="evidence" value="ECO:0007669"/>
    <property type="project" value="InterPro"/>
</dbReference>
<accession>A0AAW1Q0N8</accession>
<comment type="pathway">
    <text evidence="4">Sphingolipid metabolism.</text>
</comment>
<keyword evidence="8" id="KW-0746">Sphingolipid metabolism</keyword>
<comment type="subcellular location">
    <subcellularLocation>
        <location evidence="2">Endoplasmic reticulum membrane</location>
        <topology evidence="2">Single-pass membrane protein</topology>
    </subcellularLocation>
</comment>
<dbReference type="EMBL" id="JALJOR010000006">
    <property type="protein sequence ID" value="KAK9815685.1"/>
    <property type="molecule type" value="Genomic_DNA"/>
</dbReference>
<evidence type="ECO:0000256" key="11">
    <source>
        <dbReference type="ARBA" id="ARBA00023136"/>
    </source>
</evidence>
<keyword evidence="19" id="KW-1185">Reference proteome</keyword>
<dbReference type="AlphaFoldDB" id="A0AAW1Q0N8"/>
<evidence type="ECO:0000256" key="17">
    <source>
        <dbReference type="RuleBase" id="RU000382"/>
    </source>
</evidence>
<reference evidence="18 19" key="1">
    <citation type="journal article" date="2024" name="Nat. Commun.">
        <title>Phylogenomics reveals the evolutionary origins of lichenization in chlorophyte algae.</title>
        <authorList>
            <person name="Puginier C."/>
            <person name="Libourel C."/>
            <person name="Otte J."/>
            <person name="Skaloud P."/>
            <person name="Haon M."/>
            <person name="Grisel S."/>
            <person name="Petersen M."/>
            <person name="Berrin J.G."/>
            <person name="Delaux P.M."/>
            <person name="Dal Grande F."/>
            <person name="Keller J."/>
        </authorList>
    </citation>
    <scope>NUCLEOTIDE SEQUENCE [LARGE SCALE GENOMIC DNA]</scope>
    <source>
        <strain evidence="18 19">SAG 2043</strain>
    </source>
</reference>
<dbReference type="InterPro" id="IPR015422">
    <property type="entry name" value="PyrdxlP-dep_Trfase_small"/>
</dbReference>
<dbReference type="InterPro" id="IPR002129">
    <property type="entry name" value="PyrdxlP-dep_de-COase"/>
</dbReference>
<evidence type="ECO:0000313" key="19">
    <source>
        <dbReference type="Proteomes" id="UP001489004"/>
    </source>
</evidence>
<evidence type="ECO:0000256" key="1">
    <source>
        <dbReference type="ARBA" id="ARBA00001933"/>
    </source>
</evidence>
<evidence type="ECO:0000256" key="6">
    <source>
        <dbReference type="ARBA" id="ARBA00022824"/>
    </source>
</evidence>
<evidence type="ECO:0000256" key="8">
    <source>
        <dbReference type="ARBA" id="ARBA00022919"/>
    </source>
</evidence>
<dbReference type="GO" id="GO:0019752">
    <property type="term" value="P:carboxylic acid metabolic process"/>
    <property type="evidence" value="ECO:0007669"/>
    <property type="project" value="InterPro"/>
</dbReference>
<evidence type="ECO:0000256" key="10">
    <source>
        <dbReference type="ARBA" id="ARBA00023098"/>
    </source>
</evidence>
<dbReference type="GO" id="GO:0005789">
    <property type="term" value="C:endoplasmic reticulum membrane"/>
    <property type="evidence" value="ECO:0007669"/>
    <property type="project" value="UniProtKB-SubCell"/>
</dbReference>
<feature type="modified residue" description="N6-(pyridoxal phosphate)lysine" evidence="16">
    <location>
        <position position="399"/>
    </location>
</feature>
<evidence type="ECO:0000313" key="18">
    <source>
        <dbReference type="EMBL" id="KAK9815685.1"/>
    </source>
</evidence>
<evidence type="ECO:0000256" key="4">
    <source>
        <dbReference type="ARBA" id="ARBA00004991"/>
    </source>
</evidence>
<dbReference type="Gene3D" id="3.40.640.10">
    <property type="entry name" value="Type I PLP-dependent aspartate aminotransferase-like (Major domain)"/>
    <property type="match status" value="1"/>
</dbReference>
<dbReference type="FunFam" id="3.40.640.10:FF:000020">
    <property type="entry name" value="sphingosine-1-phosphate lyase 1"/>
    <property type="match status" value="1"/>
</dbReference>
<organism evidence="18 19">
    <name type="scientific">[Myrmecia] bisecta</name>
    <dbReference type="NCBI Taxonomy" id="41462"/>
    <lineage>
        <taxon>Eukaryota</taxon>
        <taxon>Viridiplantae</taxon>
        <taxon>Chlorophyta</taxon>
        <taxon>core chlorophytes</taxon>
        <taxon>Trebouxiophyceae</taxon>
        <taxon>Trebouxiales</taxon>
        <taxon>Trebouxiaceae</taxon>
        <taxon>Myrmecia</taxon>
    </lineage>
</organism>
<evidence type="ECO:0000256" key="3">
    <source>
        <dbReference type="ARBA" id="ARBA00004760"/>
    </source>
</evidence>